<evidence type="ECO:0000259" key="2">
    <source>
        <dbReference type="Pfam" id="PF12770"/>
    </source>
</evidence>
<keyword evidence="1" id="KW-0472">Membrane</keyword>
<evidence type="ECO:0000313" key="5">
    <source>
        <dbReference type="Proteomes" id="UP001213000"/>
    </source>
</evidence>
<keyword evidence="1" id="KW-0812">Transmembrane</keyword>
<feature type="transmembrane region" description="Helical" evidence="1">
    <location>
        <begin position="55"/>
        <end position="76"/>
    </location>
</feature>
<sequence length="574" mass="64878">MNTNAEISTIESLQLQSELVNGIITLRSVMCLEWLQNLDLEILVVWNSSWSPLKVLYLLTRYSPLLCWPVFYYFLFGSQGVNLSTCKALIRYIFYAVFPPNTIGIGCIVQAQTGTYEALAWIFLLISVFWNFLLILIPGVSSLKQGSSRSRLGKIVYTNGIIYYIYIFGELQSITIIKLHHAGLDIYGDDQLPDIDCLHATNIQPTFKRIPESPFYIVLYKSALGTMCVERYTQQSASYRAALDSEVSLLPYLRREKMPVVVSIEPLLQELDKILSIWRQVNNLLVSSLAILTLDWFLTLSSEVLLIWSSSWTTVKVLFLVARYVPFTYIALLLYHQFGSHSLKSSSACPVLFGLISCFWLKTEMHGNLVLMIYRGISILRDGGPGSQLSTIVYGNGIIYYFYVFGLSLVNVMIIFIARDYYLLLMILPSEAKAHKEDVKKKRYFIQLRVILLGTEVMGVHTTTTFFKIRPRVPKIAFLSACQTATRESSLPHESIHLAAGFVAAGFKGVIVTLWCIDYKDALGVVKDTYEVMKTPEGGLDIAMAADGLDWAVKRMRKAGVPPHHWVPFIHVGV</sequence>
<dbReference type="InterPro" id="IPR024983">
    <property type="entry name" value="CHAT_dom"/>
</dbReference>
<feature type="domain" description="CHAT" evidence="2">
    <location>
        <begin position="474"/>
        <end position="573"/>
    </location>
</feature>
<feature type="transmembrane region" description="Helical" evidence="1">
    <location>
        <begin position="118"/>
        <end position="141"/>
    </location>
</feature>
<dbReference type="InterPro" id="IPR045340">
    <property type="entry name" value="DUF6533"/>
</dbReference>
<evidence type="ECO:0000259" key="3">
    <source>
        <dbReference type="Pfam" id="PF20151"/>
    </source>
</evidence>
<protein>
    <recommendedName>
        <fullName evidence="6">CHAT domain-containing protein</fullName>
    </recommendedName>
</protein>
<organism evidence="4 5">
    <name type="scientific">Leucocoprinus birnbaumii</name>
    <dbReference type="NCBI Taxonomy" id="56174"/>
    <lineage>
        <taxon>Eukaryota</taxon>
        <taxon>Fungi</taxon>
        <taxon>Dikarya</taxon>
        <taxon>Basidiomycota</taxon>
        <taxon>Agaricomycotina</taxon>
        <taxon>Agaricomycetes</taxon>
        <taxon>Agaricomycetidae</taxon>
        <taxon>Agaricales</taxon>
        <taxon>Agaricineae</taxon>
        <taxon>Agaricaceae</taxon>
        <taxon>Leucocoprinus</taxon>
    </lineage>
</organism>
<dbReference type="Proteomes" id="UP001213000">
    <property type="component" value="Unassembled WGS sequence"/>
</dbReference>
<feature type="domain" description="DUF6533" evidence="3">
    <location>
        <begin position="285"/>
        <end position="327"/>
    </location>
</feature>
<comment type="caution">
    <text evidence="4">The sequence shown here is derived from an EMBL/GenBank/DDBJ whole genome shotgun (WGS) entry which is preliminary data.</text>
</comment>
<dbReference type="AlphaFoldDB" id="A0AAD5VNV6"/>
<reference evidence="4" key="1">
    <citation type="submission" date="2022-07" db="EMBL/GenBank/DDBJ databases">
        <title>Genome Sequence of Leucocoprinus birnbaumii.</title>
        <authorList>
            <person name="Buettner E."/>
        </authorList>
    </citation>
    <scope>NUCLEOTIDE SEQUENCE</scope>
    <source>
        <strain evidence="4">VT141</strain>
    </source>
</reference>
<feature type="transmembrane region" description="Helical" evidence="1">
    <location>
        <begin position="314"/>
        <end position="335"/>
    </location>
</feature>
<accession>A0AAD5VNV6</accession>
<feature type="transmembrane region" description="Helical" evidence="1">
    <location>
        <begin position="284"/>
        <end position="308"/>
    </location>
</feature>
<feature type="domain" description="DUF6533" evidence="3">
    <location>
        <begin position="29"/>
        <end position="66"/>
    </location>
</feature>
<feature type="transmembrane region" description="Helical" evidence="1">
    <location>
        <begin position="398"/>
        <end position="418"/>
    </location>
</feature>
<evidence type="ECO:0000313" key="4">
    <source>
        <dbReference type="EMBL" id="KAJ3565385.1"/>
    </source>
</evidence>
<evidence type="ECO:0000256" key="1">
    <source>
        <dbReference type="SAM" id="Phobius"/>
    </source>
</evidence>
<dbReference type="EMBL" id="JANIEX010000575">
    <property type="protein sequence ID" value="KAJ3565385.1"/>
    <property type="molecule type" value="Genomic_DNA"/>
</dbReference>
<feature type="transmembrane region" description="Helical" evidence="1">
    <location>
        <begin position="496"/>
        <end position="517"/>
    </location>
</feature>
<name>A0AAD5VNV6_9AGAR</name>
<gene>
    <name evidence="4" type="ORF">NP233_g7665</name>
</gene>
<feature type="transmembrane region" description="Helical" evidence="1">
    <location>
        <begin position="450"/>
        <end position="469"/>
    </location>
</feature>
<proteinExistence type="predicted"/>
<feature type="transmembrane region" description="Helical" evidence="1">
    <location>
        <begin position="88"/>
        <end position="112"/>
    </location>
</feature>
<keyword evidence="5" id="KW-1185">Reference proteome</keyword>
<evidence type="ECO:0008006" key="6">
    <source>
        <dbReference type="Google" id="ProtNLM"/>
    </source>
</evidence>
<dbReference type="Pfam" id="PF12770">
    <property type="entry name" value="CHAT"/>
    <property type="match status" value="1"/>
</dbReference>
<keyword evidence="1" id="KW-1133">Transmembrane helix</keyword>
<dbReference type="Pfam" id="PF20151">
    <property type="entry name" value="DUF6533"/>
    <property type="match status" value="2"/>
</dbReference>